<dbReference type="GeneID" id="97672471"/>
<dbReference type="InterPro" id="IPR035965">
    <property type="entry name" value="PAS-like_dom_sf"/>
</dbReference>
<feature type="domain" description="EAL" evidence="3">
    <location>
        <begin position="359"/>
        <end position="614"/>
    </location>
</feature>
<dbReference type="PROSITE" id="PS50883">
    <property type="entry name" value="EAL"/>
    <property type="match status" value="1"/>
</dbReference>
<dbReference type="CDD" id="cd00130">
    <property type="entry name" value="PAS"/>
    <property type="match status" value="1"/>
</dbReference>
<dbReference type="InterPro" id="IPR001610">
    <property type="entry name" value="PAC"/>
</dbReference>
<dbReference type="SUPFAM" id="SSF55785">
    <property type="entry name" value="PYP-like sensor domain (PAS domain)"/>
    <property type="match status" value="1"/>
</dbReference>
<dbReference type="PROSITE" id="PS50112">
    <property type="entry name" value="PAS"/>
    <property type="match status" value="1"/>
</dbReference>
<dbReference type="EMBL" id="CXWC01000013">
    <property type="protein sequence ID" value="CTQ77588.1"/>
    <property type="molecule type" value="Genomic_DNA"/>
</dbReference>
<dbReference type="Proteomes" id="UP000049983">
    <property type="component" value="Unassembled WGS sequence"/>
</dbReference>
<dbReference type="InterPro" id="IPR043128">
    <property type="entry name" value="Rev_trsase/Diguanyl_cyclase"/>
</dbReference>
<keyword evidence="1" id="KW-0812">Transmembrane</keyword>
<dbReference type="SUPFAM" id="SSF141868">
    <property type="entry name" value="EAL domain-like"/>
    <property type="match status" value="1"/>
</dbReference>
<feature type="domain" description="PAS" evidence="2">
    <location>
        <begin position="49"/>
        <end position="114"/>
    </location>
</feature>
<dbReference type="CDD" id="cd01948">
    <property type="entry name" value="EAL"/>
    <property type="match status" value="1"/>
</dbReference>
<dbReference type="Pfam" id="PF00990">
    <property type="entry name" value="GGDEF"/>
    <property type="match status" value="1"/>
</dbReference>
<organism evidence="5 6">
    <name type="scientific">Roseibium album</name>
    <dbReference type="NCBI Taxonomy" id="311410"/>
    <lineage>
        <taxon>Bacteria</taxon>
        <taxon>Pseudomonadati</taxon>
        <taxon>Pseudomonadota</taxon>
        <taxon>Alphaproteobacteria</taxon>
        <taxon>Hyphomicrobiales</taxon>
        <taxon>Stappiaceae</taxon>
        <taxon>Roseibium</taxon>
    </lineage>
</organism>
<reference evidence="6" key="1">
    <citation type="submission" date="2015-07" db="EMBL/GenBank/DDBJ databases">
        <authorList>
            <person name="Rodrigo-Torres Lidia"/>
            <person name="Arahal R.David."/>
        </authorList>
    </citation>
    <scope>NUCLEOTIDE SEQUENCE [LARGE SCALE GENOMIC DNA]</scope>
    <source>
        <strain evidence="6">CECT 5096</strain>
    </source>
</reference>
<dbReference type="Pfam" id="PF00563">
    <property type="entry name" value="EAL"/>
    <property type="match status" value="1"/>
</dbReference>
<dbReference type="CDD" id="cd01949">
    <property type="entry name" value="GGDEF"/>
    <property type="match status" value="1"/>
</dbReference>
<keyword evidence="1" id="KW-0472">Membrane</keyword>
<dbReference type="SMART" id="SM00086">
    <property type="entry name" value="PAC"/>
    <property type="match status" value="1"/>
</dbReference>
<dbReference type="InterPro" id="IPR000160">
    <property type="entry name" value="GGDEF_dom"/>
</dbReference>
<dbReference type="SMART" id="SM00091">
    <property type="entry name" value="PAS"/>
    <property type="match status" value="1"/>
</dbReference>
<dbReference type="GO" id="GO:0071111">
    <property type="term" value="F:cyclic-guanylate-specific phosphodiesterase activity"/>
    <property type="evidence" value="ECO:0007669"/>
    <property type="project" value="UniProtKB-EC"/>
</dbReference>
<keyword evidence="6" id="KW-1185">Reference proteome</keyword>
<dbReference type="EC" id="3.1.4.52" evidence="5"/>
<feature type="transmembrane region" description="Helical" evidence="1">
    <location>
        <begin position="12"/>
        <end position="31"/>
    </location>
</feature>
<evidence type="ECO:0000259" key="3">
    <source>
        <dbReference type="PROSITE" id="PS50883"/>
    </source>
</evidence>
<dbReference type="InterPro" id="IPR001633">
    <property type="entry name" value="EAL_dom"/>
</dbReference>
<dbReference type="PROSITE" id="PS50887">
    <property type="entry name" value="GGDEF"/>
    <property type="match status" value="1"/>
</dbReference>
<name>A0A0M7AR35_9HYPH</name>
<dbReference type="SMART" id="SM00052">
    <property type="entry name" value="EAL"/>
    <property type="match status" value="1"/>
</dbReference>
<dbReference type="PANTHER" id="PTHR44757:SF2">
    <property type="entry name" value="BIOFILM ARCHITECTURE MAINTENANCE PROTEIN MBAA"/>
    <property type="match status" value="1"/>
</dbReference>
<dbReference type="InterPro" id="IPR000014">
    <property type="entry name" value="PAS"/>
</dbReference>
<dbReference type="Gene3D" id="3.20.20.450">
    <property type="entry name" value="EAL domain"/>
    <property type="match status" value="1"/>
</dbReference>
<keyword evidence="5" id="KW-0378">Hydrolase</keyword>
<dbReference type="NCBIfam" id="TIGR00229">
    <property type="entry name" value="sensory_box"/>
    <property type="match status" value="1"/>
</dbReference>
<dbReference type="STRING" id="311410.LA5095_03932"/>
<dbReference type="RefSeq" id="WP_055117891.1">
    <property type="nucleotide sequence ID" value="NZ_CANMGD010000002.1"/>
</dbReference>
<dbReference type="PANTHER" id="PTHR44757">
    <property type="entry name" value="DIGUANYLATE CYCLASE DGCP"/>
    <property type="match status" value="1"/>
</dbReference>
<dbReference type="SUPFAM" id="SSF55073">
    <property type="entry name" value="Nucleotide cyclase"/>
    <property type="match status" value="1"/>
</dbReference>
<evidence type="ECO:0000256" key="1">
    <source>
        <dbReference type="SAM" id="Phobius"/>
    </source>
</evidence>
<evidence type="ECO:0000259" key="2">
    <source>
        <dbReference type="PROSITE" id="PS50112"/>
    </source>
</evidence>
<dbReference type="InterPro" id="IPR029787">
    <property type="entry name" value="Nucleotide_cyclase"/>
</dbReference>
<sequence length="615" mass="69161">MEEFSTDWPAIYLILFCGVGIILLSVGFLLGRLHAKKVGNRSASEFGNDAAILETVVEHAHEGLVMQDIYGRIEWSNPAYTRITGYSAEEIRGRQPQEFVLPPDKQLSSRELENFKFDLKKFSSGFKELIQNRRKNGELFWNQLTFAKVEGETEEKTRMIILCQDVTREVERFAELEETRKRLKYQAEHDELTGLATRAKITSFLQECLSRDHGKSRKVGVIQFDLDHFKEINDSHGHSAGDAVLRLVAGVLKSVLQEKGLVARVGGDEFLAVISDPDGPDQMESLVQQIFGDLDQPIMVERQRLKVAVSAGLVLAETENTSLAELINRADIALYAAKKAGRDRFSWYTDALGTAHRHRRMNMARLDQDLENNNLTLLMEPQYDLKQKQITGYEASAHWLHPSEGLVDPAKMLSAQEDSKRIAQIERFALQEGLSEIRRLREAANRPITLSVDLTGASVDNPRFGEQLVRLCEEAEIPVADLTIELNEQIVRFDEHDGLQCAIGRLSGTGCRIALDEVGGGRGGAGQLIRVNANLLKLSPWLVGDLESHTKKRHLTQSIVRLAEKFECKVMAIGVDRLEQLEILRDFGCHFIQGQLISGPLSAREAEIHLREFAM</sequence>
<dbReference type="Pfam" id="PF13426">
    <property type="entry name" value="PAS_9"/>
    <property type="match status" value="1"/>
</dbReference>
<dbReference type="AlphaFoldDB" id="A0A0M7AR35"/>
<protein>
    <submittedName>
        <fullName evidence="5">Cyclic di-GMP phosphodiesterase Gmr</fullName>
        <ecNumber evidence="5">3.1.4.52</ecNumber>
    </submittedName>
</protein>
<dbReference type="SMART" id="SM00267">
    <property type="entry name" value="GGDEF"/>
    <property type="match status" value="1"/>
</dbReference>
<feature type="domain" description="GGDEF" evidence="4">
    <location>
        <begin position="217"/>
        <end position="350"/>
    </location>
</feature>
<dbReference type="InterPro" id="IPR052155">
    <property type="entry name" value="Biofilm_reg_signaling"/>
</dbReference>
<dbReference type="InterPro" id="IPR035919">
    <property type="entry name" value="EAL_sf"/>
</dbReference>
<accession>A0A0M7AR35</accession>
<gene>
    <name evidence="5" type="primary">gmr_11</name>
    <name evidence="5" type="ORF">LA5096_05214</name>
</gene>
<evidence type="ECO:0000313" key="6">
    <source>
        <dbReference type="Proteomes" id="UP000049983"/>
    </source>
</evidence>
<dbReference type="Gene3D" id="3.30.70.270">
    <property type="match status" value="1"/>
</dbReference>
<dbReference type="NCBIfam" id="TIGR00254">
    <property type="entry name" value="GGDEF"/>
    <property type="match status" value="1"/>
</dbReference>
<keyword evidence="1" id="KW-1133">Transmembrane helix</keyword>
<evidence type="ECO:0000313" key="5">
    <source>
        <dbReference type="EMBL" id="CTQ77588.1"/>
    </source>
</evidence>
<dbReference type="OrthoDB" id="9814202at2"/>
<proteinExistence type="predicted"/>
<dbReference type="Gene3D" id="3.30.450.20">
    <property type="entry name" value="PAS domain"/>
    <property type="match status" value="1"/>
</dbReference>
<evidence type="ECO:0000259" key="4">
    <source>
        <dbReference type="PROSITE" id="PS50887"/>
    </source>
</evidence>